<protein>
    <recommendedName>
        <fullName evidence="3">Transcriptional regulator, AbiEi antitoxin, Type IV TA system</fullName>
    </recommendedName>
</protein>
<dbReference type="EMBL" id="JBHSEN010000002">
    <property type="protein sequence ID" value="MFC4430345.1"/>
    <property type="molecule type" value="Genomic_DNA"/>
</dbReference>
<evidence type="ECO:0000313" key="1">
    <source>
        <dbReference type="EMBL" id="MFC4430345.1"/>
    </source>
</evidence>
<comment type="caution">
    <text evidence="1">The sequence shown here is derived from an EMBL/GenBank/DDBJ whole genome shotgun (WGS) entry which is preliminary data.</text>
</comment>
<evidence type="ECO:0008006" key="3">
    <source>
        <dbReference type="Google" id="ProtNLM"/>
    </source>
</evidence>
<accession>A0ABV8XXR9</accession>
<keyword evidence="2" id="KW-1185">Reference proteome</keyword>
<name>A0ABV8XXR9_9MICC</name>
<organism evidence="1 2">
    <name type="scientific">Citricoccus alkalitolerans</name>
    <dbReference type="NCBI Taxonomy" id="246603"/>
    <lineage>
        <taxon>Bacteria</taxon>
        <taxon>Bacillati</taxon>
        <taxon>Actinomycetota</taxon>
        <taxon>Actinomycetes</taxon>
        <taxon>Micrococcales</taxon>
        <taxon>Micrococcaceae</taxon>
        <taxon>Citricoccus</taxon>
    </lineage>
</organism>
<proteinExistence type="predicted"/>
<dbReference type="Proteomes" id="UP001595965">
    <property type="component" value="Unassembled WGS sequence"/>
</dbReference>
<sequence>MPSLVPLASEALLSAPSTAASDPILLSAHGDAWQSEALARRARDGQLVRLARGTYCALETWLRSAPWDRHLLAVVAHAASRNRDVVFCHQTAAVLHGLPSADTLDVIHTRATSRGGSGCSPARNPYVNVDAASRLVGSLRAEGLKLARRTLPGLPVTRALWNIPPSLLQTSPEFGVVPVHLSDGRFIGHVLADSVPWACAAAFSSGSLIDTISMSDHLLRHRPDEFAATATLIEDLALSRAAHRRACLTMSFADPRSESPKESASRALIYQLGFEVPDLQYQVLDATGREVARTDFKWRRSTLRARILLGEFDGLMKYGAALAGPNGGDDALAREKKRELMLARLGYDVVRWIDSDLKNPRAFGRMLAEHGVPLR</sequence>
<dbReference type="RefSeq" id="WP_378108374.1">
    <property type="nucleotide sequence ID" value="NZ_JBHSEN010000002.1"/>
</dbReference>
<reference evidence="2" key="1">
    <citation type="journal article" date="2019" name="Int. J. Syst. Evol. Microbiol.">
        <title>The Global Catalogue of Microorganisms (GCM) 10K type strain sequencing project: providing services to taxonomists for standard genome sequencing and annotation.</title>
        <authorList>
            <consortium name="The Broad Institute Genomics Platform"/>
            <consortium name="The Broad Institute Genome Sequencing Center for Infectious Disease"/>
            <person name="Wu L."/>
            <person name="Ma J."/>
        </authorList>
    </citation>
    <scope>NUCLEOTIDE SEQUENCE [LARGE SCALE GENOMIC DNA]</scope>
    <source>
        <strain evidence="2">CGMCC 1.12125</strain>
    </source>
</reference>
<gene>
    <name evidence="1" type="ORF">ACFO0K_11730</name>
</gene>
<evidence type="ECO:0000313" key="2">
    <source>
        <dbReference type="Proteomes" id="UP001595965"/>
    </source>
</evidence>